<dbReference type="InterPro" id="IPR025847">
    <property type="entry name" value="MEDS_domain"/>
</dbReference>
<dbReference type="GO" id="GO:0004674">
    <property type="term" value="F:protein serine/threonine kinase activity"/>
    <property type="evidence" value="ECO:0007669"/>
    <property type="project" value="UniProtKB-KW"/>
</dbReference>
<evidence type="ECO:0000259" key="2">
    <source>
        <dbReference type="Pfam" id="PF13581"/>
    </source>
</evidence>
<dbReference type="RefSeq" id="WP_196416298.1">
    <property type="nucleotide sequence ID" value="NZ_JADQTO010000011.1"/>
</dbReference>
<dbReference type="Gene3D" id="3.30.565.10">
    <property type="entry name" value="Histidine kinase-like ATPase, C-terminal domain"/>
    <property type="match status" value="1"/>
</dbReference>
<evidence type="ECO:0000313" key="4">
    <source>
        <dbReference type="EMBL" id="MBG0564520.1"/>
    </source>
</evidence>
<dbReference type="PANTHER" id="PTHR35526:SF3">
    <property type="entry name" value="ANTI-SIGMA-F FACTOR RSBW"/>
    <property type="match status" value="1"/>
</dbReference>
<reference evidence="4" key="1">
    <citation type="submission" date="2020-11" db="EMBL/GenBank/DDBJ databases">
        <title>Isolation and identification of active actinomycetes.</title>
        <authorList>
            <person name="Sun X."/>
        </authorList>
    </citation>
    <scope>NUCLEOTIDE SEQUENCE</scope>
    <source>
        <strain evidence="4">NEAU-A11</strain>
    </source>
</reference>
<dbReference type="InterPro" id="IPR003594">
    <property type="entry name" value="HATPase_dom"/>
</dbReference>
<dbReference type="NCBIfam" id="NF041045">
    <property type="entry name" value="RsbA_anti_sig"/>
    <property type="match status" value="1"/>
</dbReference>
<dbReference type="Pfam" id="PF14417">
    <property type="entry name" value="MEDS"/>
    <property type="match status" value="1"/>
</dbReference>
<dbReference type="SUPFAM" id="SSF55874">
    <property type="entry name" value="ATPase domain of HSP90 chaperone/DNA topoisomerase II/histidine kinase"/>
    <property type="match status" value="1"/>
</dbReference>
<proteinExistence type="predicted"/>
<gene>
    <name evidence="4" type="ORF">I4J89_24030</name>
</gene>
<sequence length="307" mass="33069">MSVHATGFHHPGLLYRGSAEYVAAVADFVRSAVTGGDPVLVAVPGTNLDLLRGALIDVSDRVSFADMAVAGRNPGRIIPGVLLRFADDHPDRRVSIVGEPIWPDRTELEYPACAAHEALINAAFAGRDAAILCPYDVVRLDPSVIADAWSTHPTMIEDGALRDSDRYADPAVTAATFNRPLPPPQPDAESLVYDDSLAAVRCFVRRLATAHLPGERAEELVLAASEVAANTVDHTWGFGRVTVWTEPGLVVCQLQDTGHLTDPLAGRIGPPHIRHRGYGLVLANELCDLMRIHSSPAGTTIRLHKLR</sequence>
<evidence type="ECO:0000259" key="3">
    <source>
        <dbReference type="Pfam" id="PF14417"/>
    </source>
</evidence>
<keyword evidence="4" id="KW-0418">Kinase</keyword>
<dbReference type="CDD" id="cd16936">
    <property type="entry name" value="HATPase_RsbW-like"/>
    <property type="match status" value="1"/>
</dbReference>
<protein>
    <submittedName>
        <fullName evidence="4">Sensor histidine kinase</fullName>
    </submittedName>
</protein>
<dbReference type="AlphaFoldDB" id="A0A931CGK5"/>
<name>A0A931CGK5_9ACTN</name>
<feature type="domain" description="Histidine kinase/HSP90-like ATPase" evidence="2">
    <location>
        <begin position="195"/>
        <end position="305"/>
    </location>
</feature>
<dbReference type="PANTHER" id="PTHR35526">
    <property type="entry name" value="ANTI-SIGMA-F FACTOR RSBW-RELATED"/>
    <property type="match status" value="1"/>
</dbReference>
<dbReference type="EMBL" id="JADQTO010000011">
    <property type="protein sequence ID" value="MBG0564520.1"/>
    <property type="molecule type" value="Genomic_DNA"/>
</dbReference>
<accession>A0A931CGK5</accession>
<dbReference type="Pfam" id="PF13581">
    <property type="entry name" value="HATPase_c_2"/>
    <property type="match status" value="1"/>
</dbReference>
<dbReference type="InterPro" id="IPR047718">
    <property type="entry name" value="RsbA-like_anti_sig"/>
</dbReference>
<dbReference type="Proteomes" id="UP000598146">
    <property type="component" value="Unassembled WGS sequence"/>
</dbReference>
<evidence type="ECO:0000256" key="1">
    <source>
        <dbReference type="ARBA" id="ARBA00022527"/>
    </source>
</evidence>
<organism evidence="4 5">
    <name type="scientific">Actinoplanes aureus</name>
    <dbReference type="NCBI Taxonomy" id="2792083"/>
    <lineage>
        <taxon>Bacteria</taxon>
        <taxon>Bacillati</taxon>
        <taxon>Actinomycetota</taxon>
        <taxon>Actinomycetes</taxon>
        <taxon>Micromonosporales</taxon>
        <taxon>Micromonosporaceae</taxon>
        <taxon>Actinoplanes</taxon>
    </lineage>
</organism>
<dbReference type="InterPro" id="IPR050267">
    <property type="entry name" value="Anti-sigma-factor_SerPK"/>
</dbReference>
<dbReference type="InterPro" id="IPR036890">
    <property type="entry name" value="HATPase_C_sf"/>
</dbReference>
<evidence type="ECO:0000313" key="5">
    <source>
        <dbReference type="Proteomes" id="UP000598146"/>
    </source>
</evidence>
<feature type="domain" description="MEDS" evidence="3">
    <location>
        <begin position="10"/>
        <end position="153"/>
    </location>
</feature>
<comment type="caution">
    <text evidence="4">The sequence shown here is derived from an EMBL/GenBank/DDBJ whole genome shotgun (WGS) entry which is preliminary data.</text>
</comment>
<keyword evidence="5" id="KW-1185">Reference proteome</keyword>
<keyword evidence="1" id="KW-0723">Serine/threonine-protein kinase</keyword>
<keyword evidence="4" id="KW-0808">Transferase</keyword>